<evidence type="ECO:0000313" key="1">
    <source>
        <dbReference type="EMBL" id="MFC0385250.1"/>
    </source>
</evidence>
<accession>A0ABV6INR4</accession>
<proteinExistence type="predicted"/>
<protein>
    <submittedName>
        <fullName evidence="1">Uncharacterized protein</fullName>
    </submittedName>
</protein>
<keyword evidence="2" id="KW-1185">Reference proteome</keyword>
<gene>
    <name evidence="1" type="ORF">ACFFIC_06750</name>
</gene>
<sequence>MANTADLLDAAPGNRGGVAVRGGAGHRRVAESRPQLLWLAFGGRADQGWMRLLRPEFRHCFAALRDEAGWTVLDPLSGRLLVTRLDVGAGFDLPGFWRRAGCRVLGPFVPGEPSRAWPWGLPFSCVSLCRALLGTGAPVAMTPWGLFRQLEKNFQEKENLLDSGVARL</sequence>
<evidence type="ECO:0000313" key="2">
    <source>
        <dbReference type="Proteomes" id="UP001589789"/>
    </source>
</evidence>
<dbReference type="RefSeq" id="WP_377049403.1">
    <property type="nucleotide sequence ID" value="NZ_JBHLVZ010000005.1"/>
</dbReference>
<organism evidence="1 2">
    <name type="scientific">Muricoccus vinaceus</name>
    <dbReference type="NCBI Taxonomy" id="424704"/>
    <lineage>
        <taxon>Bacteria</taxon>
        <taxon>Pseudomonadati</taxon>
        <taxon>Pseudomonadota</taxon>
        <taxon>Alphaproteobacteria</taxon>
        <taxon>Acetobacterales</taxon>
        <taxon>Roseomonadaceae</taxon>
        <taxon>Muricoccus</taxon>
    </lineage>
</organism>
<comment type="caution">
    <text evidence="1">The sequence shown here is derived from an EMBL/GenBank/DDBJ whole genome shotgun (WGS) entry which is preliminary data.</text>
</comment>
<dbReference type="EMBL" id="JBHLVZ010000005">
    <property type="protein sequence ID" value="MFC0385250.1"/>
    <property type="molecule type" value="Genomic_DNA"/>
</dbReference>
<name>A0ABV6INR4_9PROT</name>
<dbReference type="Proteomes" id="UP001589789">
    <property type="component" value="Unassembled WGS sequence"/>
</dbReference>
<reference evidence="1 2" key="1">
    <citation type="submission" date="2024-09" db="EMBL/GenBank/DDBJ databases">
        <authorList>
            <person name="Sun Q."/>
            <person name="Mori K."/>
        </authorList>
    </citation>
    <scope>NUCLEOTIDE SEQUENCE [LARGE SCALE GENOMIC DNA]</scope>
    <source>
        <strain evidence="1 2">CCM 7468</strain>
    </source>
</reference>